<reference evidence="2" key="1">
    <citation type="journal article" date="2019" name="Int. J. Syst. Evol. Microbiol.">
        <title>The Global Catalogue of Microorganisms (GCM) 10K type strain sequencing project: providing services to taxonomists for standard genome sequencing and annotation.</title>
        <authorList>
            <consortium name="The Broad Institute Genomics Platform"/>
            <consortium name="The Broad Institute Genome Sequencing Center for Infectious Disease"/>
            <person name="Wu L."/>
            <person name="Ma J."/>
        </authorList>
    </citation>
    <scope>NUCLEOTIDE SEQUENCE [LARGE SCALE GENOMIC DNA]</scope>
    <source>
        <strain evidence="2">NBRC 110633</strain>
    </source>
</reference>
<dbReference type="Proteomes" id="UP001156669">
    <property type="component" value="Unassembled WGS sequence"/>
</dbReference>
<sequence>MQNLESLVHEFRSVLEVSKPSDFTYTSLAFSQFPGGCCDDASILLGLYLKEHGFENIILIHGVNGGDEEELSSHDWLRVGSMVVDITASQFDWRGYDCEEIIIAKSSSFHDKFEQPVDNQVAPWLSERYLNLVAEFQHTYELIISKLKA</sequence>
<name>A0ABQ5Y4C8_9VIBR</name>
<evidence type="ECO:0000313" key="2">
    <source>
        <dbReference type="Proteomes" id="UP001156669"/>
    </source>
</evidence>
<accession>A0ABQ5Y4C8</accession>
<proteinExistence type="predicted"/>
<organism evidence="1 2">
    <name type="scientific">Vibrio hyugaensis</name>
    <dbReference type="NCBI Taxonomy" id="1534743"/>
    <lineage>
        <taxon>Bacteria</taxon>
        <taxon>Pseudomonadati</taxon>
        <taxon>Pseudomonadota</taxon>
        <taxon>Gammaproteobacteria</taxon>
        <taxon>Vibrionales</taxon>
        <taxon>Vibrionaceae</taxon>
        <taxon>Vibrio</taxon>
    </lineage>
</organism>
<evidence type="ECO:0000313" key="1">
    <source>
        <dbReference type="EMBL" id="GLR04389.1"/>
    </source>
</evidence>
<protein>
    <submittedName>
        <fullName evidence="1">Uncharacterized protein</fullName>
    </submittedName>
</protein>
<comment type="caution">
    <text evidence="1">The sequence shown here is derived from an EMBL/GenBank/DDBJ whole genome shotgun (WGS) entry which is preliminary data.</text>
</comment>
<gene>
    <name evidence="1" type="ORF">GCM10007906_19770</name>
</gene>
<dbReference type="RefSeq" id="WP_052437317.1">
    <property type="nucleotide sequence ID" value="NZ_BBLD01000047.1"/>
</dbReference>
<dbReference type="EMBL" id="BSOE01000030">
    <property type="protein sequence ID" value="GLR04389.1"/>
    <property type="molecule type" value="Genomic_DNA"/>
</dbReference>
<keyword evidence="2" id="KW-1185">Reference proteome</keyword>